<evidence type="ECO:0000256" key="1">
    <source>
        <dbReference type="ARBA" id="ARBA00004370"/>
    </source>
</evidence>
<dbReference type="EMBL" id="KE124889">
    <property type="protein sequence ID" value="EPB75725.1"/>
    <property type="molecule type" value="Genomic_DNA"/>
</dbReference>
<dbReference type="SUPFAM" id="SSF50729">
    <property type="entry name" value="PH domain-like"/>
    <property type="match status" value="1"/>
</dbReference>
<sequence length="405" mass="41966">MLCESLSAGDHVLECSPQDGKHLLPDSHSKHISQPLPDMDARRLKEGDIMKFKSGFLSNKWKTYHAVLFSDSRFCWYDEKGDRKPKGSILLKDVVPYICVGLMTDRMPVKRPTLPDGYSVHHLVGIGMDPRAETVHWVLFSSDSDIESWFNEITKTLPKPNPPPQPAQPQPAPAPQTGPGQPTGVYVPPAKYPDAPPPVQGYPPPAVPVGGGGPPMGGGGAPPPYYNQGRGGYGGGGGGYPPAGGYGGGGGGGPTTVIIDRGGGYGGGGSGLGAGLGGAALGFGTGMLAGSLMSYGMGSMWGGHGFGGGYGGMGGGYGSYYSDNDTTITNNYYNTPDPNAASTAGDANQAQPAIEEPQDNQNDAGGHDAGGDYGYDGVMPDGSVIWSHMIERNSHLDKGCHLSNQ</sequence>
<keyword evidence="6" id="KW-1185">Reference proteome</keyword>
<feature type="compositionally biased region" description="Polar residues" evidence="3">
    <location>
        <begin position="336"/>
        <end position="351"/>
    </location>
</feature>
<dbReference type="PROSITE" id="PS50003">
    <property type="entry name" value="PH_DOMAIN"/>
    <property type="match status" value="1"/>
</dbReference>
<keyword evidence="2" id="KW-0472">Membrane</keyword>
<comment type="subcellular location">
    <subcellularLocation>
        <location evidence="1">Membrane</location>
    </subcellularLocation>
</comment>
<feature type="compositionally biased region" description="Low complexity" evidence="3">
    <location>
        <begin position="177"/>
        <end position="189"/>
    </location>
</feature>
<evidence type="ECO:0000256" key="3">
    <source>
        <dbReference type="SAM" id="MobiDB-lite"/>
    </source>
</evidence>
<feature type="compositionally biased region" description="Gly residues" evidence="3">
    <location>
        <begin position="209"/>
        <end position="220"/>
    </location>
</feature>
<proteinExistence type="predicted"/>
<dbReference type="GO" id="GO:0016020">
    <property type="term" value="C:membrane"/>
    <property type="evidence" value="ECO:0007669"/>
    <property type="project" value="UniProtKB-SubCell"/>
</dbReference>
<dbReference type="Proteomes" id="UP000054495">
    <property type="component" value="Unassembled WGS sequence"/>
</dbReference>
<feature type="region of interest" description="Disordered" evidence="3">
    <location>
        <begin position="154"/>
        <end position="223"/>
    </location>
</feature>
<feature type="compositionally biased region" description="Pro residues" evidence="3">
    <location>
        <begin position="159"/>
        <end position="176"/>
    </location>
</feature>
<organism evidence="5 6">
    <name type="scientific">Ancylostoma ceylanicum</name>
    <dbReference type="NCBI Taxonomy" id="53326"/>
    <lineage>
        <taxon>Eukaryota</taxon>
        <taxon>Metazoa</taxon>
        <taxon>Ecdysozoa</taxon>
        <taxon>Nematoda</taxon>
        <taxon>Chromadorea</taxon>
        <taxon>Rhabditida</taxon>
        <taxon>Rhabditina</taxon>
        <taxon>Rhabditomorpha</taxon>
        <taxon>Strongyloidea</taxon>
        <taxon>Ancylostomatidae</taxon>
        <taxon>Ancylostomatinae</taxon>
        <taxon>Ancylostoma</taxon>
    </lineage>
</organism>
<evidence type="ECO:0000259" key="4">
    <source>
        <dbReference type="PROSITE" id="PS50003"/>
    </source>
</evidence>
<evidence type="ECO:0000313" key="5">
    <source>
        <dbReference type="EMBL" id="EPB75725.1"/>
    </source>
</evidence>
<name>A0A0D6LUH0_9BILA</name>
<dbReference type="InterPro" id="IPR011993">
    <property type="entry name" value="PH-like_dom_sf"/>
</dbReference>
<dbReference type="GO" id="GO:0045595">
    <property type="term" value="P:regulation of cell differentiation"/>
    <property type="evidence" value="ECO:0007669"/>
    <property type="project" value="TreeGrafter"/>
</dbReference>
<dbReference type="Pfam" id="PF00169">
    <property type="entry name" value="PH"/>
    <property type="match status" value="1"/>
</dbReference>
<reference evidence="5 6" key="1">
    <citation type="submission" date="2013-05" db="EMBL/GenBank/DDBJ databases">
        <title>Draft genome of the parasitic nematode Anyclostoma ceylanicum.</title>
        <authorList>
            <person name="Mitreva M."/>
        </authorList>
    </citation>
    <scope>NUCLEOTIDE SEQUENCE [LARGE SCALE GENOMIC DNA]</scope>
</reference>
<dbReference type="FunFam" id="2.30.29.30:FF:000624">
    <property type="entry name" value="Protein CBG23324"/>
    <property type="match status" value="1"/>
</dbReference>
<accession>A0A0D6LUH0</accession>
<dbReference type="InterPro" id="IPR039680">
    <property type="entry name" value="PLEKHB1/2"/>
</dbReference>
<evidence type="ECO:0000256" key="2">
    <source>
        <dbReference type="ARBA" id="ARBA00023136"/>
    </source>
</evidence>
<feature type="domain" description="PH" evidence="4">
    <location>
        <begin position="42"/>
        <end position="158"/>
    </location>
</feature>
<dbReference type="InterPro" id="IPR001849">
    <property type="entry name" value="PH_domain"/>
</dbReference>
<gene>
    <name evidence="5" type="ORF">ANCCEY_05153</name>
</gene>
<dbReference type="PANTHER" id="PTHR14309:SF12">
    <property type="entry name" value="PH DOMAIN-CONTAINING PROTEIN"/>
    <property type="match status" value="1"/>
</dbReference>
<evidence type="ECO:0000313" key="6">
    <source>
        <dbReference type="Proteomes" id="UP000054495"/>
    </source>
</evidence>
<feature type="region of interest" description="Disordered" evidence="3">
    <location>
        <begin position="335"/>
        <end position="373"/>
    </location>
</feature>
<dbReference type="PANTHER" id="PTHR14309">
    <property type="entry name" value="EXPRESSED PROTEIN"/>
    <property type="match status" value="1"/>
</dbReference>
<dbReference type="Gene3D" id="2.30.29.30">
    <property type="entry name" value="Pleckstrin-homology domain (PH domain)/Phosphotyrosine-binding domain (PTB)"/>
    <property type="match status" value="1"/>
</dbReference>
<dbReference type="SMART" id="SM00233">
    <property type="entry name" value="PH"/>
    <property type="match status" value="1"/>
</dbReference>
<protein>
    <submittedName>
        <fullName evidence="5">PH domain protein</fullName>
    </submittedName>
</protein>
<dbReference type="AlphaFoldDB" id="A0A0D6LUH0"/>
<feature type="compositionally biased region" description="Pro residues" evidence="3">
    <location>
        <begin position="190"/>
        <end position="207"/>
    </location>
</feature>